<comment type="caution">
    <text evidence="2">The sequence shown here is derived from an EMBL/GenBank/DDBJ whole genome shotgun (WGS) entry which is preliminary data.</text>
</comment>
<name>A0A645EQU3_9ZZZZ</name>
<evidence type="ECO:0000313" key="2">
    <source>
        <dbReference type="EMBL" id="MPN04391.1"/>
    </source>
</evidence>
<dbReference type="AlphaFoldDB" id="A0A645EQU3"/>
<gene>
    <name evidence="2" type="ORF">SDC9_151629</name>
</gene>
<sequence length="58" mass="6452">MADIERISVHAVESARVLVHNHMRLLDGWLGVQSHSGIGQDARPDRQPERSVIHDSGD</sequence>
<proteinExistence type="predicted"/>
<protein>
    <submittedName>
        <fullName evidence="2">Uncharacterized protein</fullName>
    </submittedName>
</protein>
<organism evidence="2">
    <name type="scientific">bioreactor metagenome</name>
    <dbReference type="NCBI Taxonomy" id="1076179"/>
    <lineage>
        <taxon>unclassified sequences</taxon>
        <taxon>metagenomes</taxon>
        <taxon>ecological metagenomes</taxon>
    </lineage>
</organism>
<reference evidence="2" key="1">
    <citation type="submission" date="2019-08" db="EMBL/GenBank/DDBJ databases">
        <authorList>
            <person name="Kucharzyk K."/>
            <person name="Murdoch R.W."/>
            <person name="Higgins S."/>
            <person name="Loffler F."/>
        </authorList>
    </citation>
    <scope>NUCLEOTIDE SEQUENCE</scope>
</reference>
<evidence type="ECO:0000256" key="1">
    <source>
        <dbReference type="SAM" id="MobiDB-lite"/>
    </source>
</evidence>
<dbReference type="EMBL" id="VSSQ01050303">
    <property type="protein sequence ID" value="MPN04391.1"/>
    <property type="molecule type" value="Genomic_DNA"/>
</dbReference>
<feature type="compositionally biased region" description="Basic and acidic residues" evidence="1">
    <location>
        <begin position="42"/>
        <end position="58"/>
    </location>
</feature>
<feature type="region of interest" description="Disordered" evidence="1">
    <location>
        <begin position="36"/>
        <end position="58"/>
    </location>
</feature>
<accession>A0A645EQU3</accession>